<dbReference type="Proteomes" id="UP000249016">
    <property type="component" value="Unassembled WGS sequence"/>
</dbReference>
<evidence type="ECO:0000259" key="2">
    <source>
        <dbReference type="Pfam" id="PF01345"/>
    </source>
</evidence>
<dbReference type="InterPro" id="IPR051172">
    <property type="entry name" value="Chlamydia_OmcB"/>
</dbReference>
<dbReference type="Pfam" id="PF08757">
    <property type="entry name" value="CotH"/>
    <property type="match status" value="1"/>
</dbReference>
<name>A0A327NTG2_9BACT</name>
<evidence type="ECO:0000313" key="3">
    <source>
        <dbReference type="EMBL" id="RAI77256.1"/>
    </source>
</evidence>
<protein>
    <recommendedName>
        <fullName evidence="2">DUF11 domain-containing protein</fullName>
    </recommendedName>
</protein>
<gene>
    <name evidence="3" type="ORF">HMF3257_29285</name>
</gene>
<dbReference type="InterPro" id="IPR013783">
    <property type="entry name" value="Ig-like_fold"/>
</dbReference>
<feature type="region of interest" description="Disordered" evidence="1">
    <location>
        <begin position="646"/>
        <end position="701"/>
    </location>
</feature>
<feature type="domain" description="DUF11" evidence="2">
    <location>
        <begin position="546"/>
        <end position="652"/>
    </location>
</feature>
<keyword evidence="4" id="KW-1185">Reference proteome</keyword>
<proteinExistence type="predicted"/>
<feature type="domain" description="DUF11" evidence="2">
    <location>
        <begin position="705"/>
        <end position="807"/>
    </location>
</feature>
<dbReference type="Gene3D" id="2.60.40.10">
    <property type="entry name" value="Immunoglobulins"/>
    <property type="match status" value="1"/>
</dbReference>
<dbReference type="EMBL" id="QLII01000001">
    <property type="protein sequence ID" value="RAI77256.1"/>
    <property type="molecule type" value="Genomic_DNA"/>
</dbReference>
<evidence type="ECO:0000313" key="4">
    <source>
        <dbReference type="Proteomes" id="UP000249016"/>
    </source>
</evidence>
<dbReference type="InterPro" id="IPR047589">
    <property type="entry name" value="DUF11_rpt"/>
</dbReference>
<dbReference type="AlphaFoldDB" id="A0A327NTG2"/>
<dbReference type="InterPro" id="IPR001434">
    <property type="entry name" value="OmcB-like_DUF11"/>
</dbReference>
<accession>A0A327NTG2</accession>
<comment type="caution">
    <text evidence="3">The sequence shown here is derived from an EMBL/GenBank/DDBJ whole genome shotgun (WGS) entry which is preliminary data.</text>
</comment>
<feature type="compositionally biased region" description="Polar residues" evidence="1">
    <location>
        <begin position="792"/>
        <end position="813"/>
    </location>
</feature>
<organism evidence="3 4">
    <name type="scientific">Spirosoma telluris</name>
    <dbReference type="NCBI Taxonomy" id="2183553"/>
    <lineage>
        <taxon>Bacteria</taxon>
        <taxon>Pseudomonadati</taxon>
        <taxon>Bacteroidota</taxon>
        <taxon>Cytophagia</taxon>
        <taxon>Cytophagales</taxon>
        <taxon>Cytophagaceae</taxon>
        <taxon>Spirosoma</taxon>
    </lineage>
</organism>
<dbReference type="InterPro" id="IPR014867">
    <property type="entry name" value="Spore_coat_CotH_CotH2/3/7"/>
</dbReference>
<dbReference type="OrthoDB" id="9803752at2"/>
<dbReference type="Pfam" id="PF01345">
    <property type="entry name" value="DUF11"/>
    <property type="match status" value="2"/>
</dbReference>
<sequence>MNLLSLLGRGIGLFSISILLFAISSPAQTLTTTNLPIVIINTEGQTITNEPGIVCSMSIINNTSGVNNSTDLPNEYNGKIKVEYRGCSSQNYPKKPLGIELRSTTAVTTSIDVPLFGFPQESDWILNPSYIDKTFMRDVLAYYMANASGRYASRTKYVEVIIDGSYQGVFVFEEKVKRDAGRINVNKLDPTDLGSNSITGGYVVKIDKACGNYDPNHQWQSAYSSPGGTQNHYWMTDYPNDANIVPQQFTYIKNYINAFETTMASSTYCSGYSSLIADDTFVDYFLMEELSSNADAYRFSTYLSKERNSKGGKIAAGPVWDFNLAFGFLTSAFSGNSQSYQGWRYTAPGDPSFPVPFWWGKLVNCCNYNHKLVARYQQLRQTAWSTPTLMAFIDAQYALLNQGAFDRNFQKWPIIGTSTWNDSPSYNGATLQDEINYLKTWLTNRLNWMDSNISSFIQEPIATLSGTNPPLAIGQPAQLTLTCTGTAPWAYTFSSGQSGIATSSPTVLVVQPTQTTTYTLQTVSNSCGTGLLSGSAIVTVLPSSADLSIGLVSNRRVAVVGDTVMMSLLLTNDGPQTAYGIQLQNRLPNGMLFAGSSSTAITQSDGIVTATIDSLLAGQSIAYPYHLQLTANGTFWNAAQVLATTTADPDSQPGSGTGDGQDDMAESDLRVGDYGSGLFVSPNPDQVPLPSVQSNQPPTDPAKADLSLAITTSSLVISPNQVISVTLTVNNRGGASASNVSLQTLLPIGWQLTNTAGLTVVGQTVTGTISSVPANSSAMLVLSVQPAGSGTLQAQLSSATPADSDSTPGNGYTNGEDDTAAVMLRLE</sequence>
<dbReference type="PANTHER" id="PTHR34819">
    <property type="entry name" value="LARGE CYSTEINE-RICH PERIPLASMIC PROTEIN OMCB"/>
    <property type="match status" value="1"/>
</dbReference>
<dbReference type="RefSeq" id="WP_111347687.1">
    <property type="nucleotide sequence ID" value="NZ_QLII01000001.1"/>
</dbReference>
<evidence type="ECO:0000256" key="1">
    <source>
        <dbReference type="SAM" id="MobiDB-lite"/>
    </source>
</evidence>
<dbReference type="NCBIfam" id="TIGR01451">
    <property type="entry name" value="B_ant_repeat"/>
    <property type="match status" value="1"/>
</dbReference>
<reference evidence="3 4" key="1">
    <citation type="submission" date="2018-06" db="EMBL/GenBank/DDBJ databases">
        <title>Spirosoma sp. HMF3257 Genome sequencing and assembly.</title>
        <authorList>
            <person name="Kang H."/>
            <person name="Cha I."/>
            <person name="Kim H."/>
            <person name="Kang J."/>
            <person name="Joh K."/>
        </authorList>
    </citation>
    <scope>NUCLEOTIDE SEQUENCE [LARGE SCALE GENOMIC DNA]</scope>
    <source>
        <strain evidence="3 4">HMF3257</strain>
    </source>
</reference>
<feature type="region of interest" description="Disordered" evidence="1">
    <location>
        <begin position="792"/>
        <end position="818"/>
    </location>
</feature>